<proteinExistence type="predicted"/>
<dbReference type="EMBL" id="UOEU01000406">
    <property type="protein sequence ID" value="VAW32930.1"/>
    <property type="molecule type" value="Genomic_DNA"/>
</dbReference>
<gene>
    <name evidence="1" type="ORF">MNBD_CHLOROFLEXI01-771</name>
</gene>
<dbReference type="InterPro" id="IPR023093">
    <property type="entry name" value="ScpA-like_C"/>
</dbReference>
<dbReference type="Gene3D" id="6.10.250.2410">
    <property type="match status" value="1"/>
</dbReference>
<reference evidence="1" key="1">
    <citation type="submission" date="2018-06" db="EMBL/GenBank/DDBJ databases">
        <authorList>
            <person name="Zhirakovskaya E."/>
        </authorList>
    </citation>
    <scope>NUCLEOTIDE SEQUENCE</scope>
</reference>
<dbReference type="Pfam" id="PF02616">
    <property type="entry name" value="SMC_ScpA"/>
    <property type="match status" value="1"/>
</dbReference>
<dbReference type="InterPro" id="IPR003768">
    <property type="entry name" value="ScpA"/>
</dbReference>
<evidence type="ECO:0000313" key="1">
    <source>
        <dbReference type="EMBL" id="VAW32930.1"/>
    </source>
</evidence>
<accession>A0A3B0UVQ1</accession>
<sequence length="241" mass="27167">PSFAGPLDLLLHLIERQELDITAISLLKVTEQYLNQIEQLKQNRIEQLIDFLVVAARLVQIKSRALLPQTPVIIEGEEEEDPADALIRQLKTYKKFKQAAAWLQNREALGLRTYLRVAPPPKLEGRLDMSGVTVGTLLTAVRNALARIEDQEKSVAIIQPNRITIEGQINRLRQRAKVGNAFNFTELLSTQTSRLEISVTLLALLELIKRHEILASQTTLFGPIELRPNPDEKPKMETAVS</sequence>
<protein>
    <submittedName>
        <fullName evidence="1">Segregation and condensation protein A</fullName>
    </submittedName>
</protein>
<dbReference type="PANTHER" id="PTHR33969">
    <property type="entry name" value="SEGREGATION AND CONDENSATION PROTEIN A"/>
    <property type="match status" value="1"/>
</dbReference>
<name>A0A3B0UVQ1_9ZZZZ</name>
<feature type="non-terminal residue" evidence="1">
    <location>
        <position position="1"/>
    </location>
</feature>
<dbReference type="PANTHER" id="PTHR33969:SF2">
    <property type="entry name" value="SEGREGATION AND CONDENSATION PROTEIN A"/>
    <property type="match status" value="1"/>
</dbReference>
<dbReference type="Gene3D" id="1.10.10.580">
    <property type="entry name" value="Structural maintenance of chromosome 1. Chain E"/>
    <property type="match status" value="1"/>
</dbReference>
<dbReference type="AlphaFoldDB" id="A0A3B0UVQ1"/>
<organism evidence="1">
    <name type="scientific">hydrothermal vent metagenome</name>
    <dbReference type="NCBI Taxonomy" id="652676"/>
    <lineage>
        <taxon>unclassified sequences</taxon>
        <taxon>metagenomes</taxon>
        <taxon>ecological metagenomes</taxon>
    </lineage>
</organism>